<evidence type="ECO:0000313" key="2">
    <source>
        <dbReference type="Proteomes" id="UP000257109"/>
    </source>
</evidence>
<accession>A0A371GMV0</accession>
<name>A0A371GMV0_MUCPR</name>
<evidence type="ECO:0000313" key="1">
    <source>
        <dbReference type="EMBL" id="RDX91846.1"/>
    </source>
</evidence>
<dbReference type="EMBL" id="QJKJ01005020">
    <property type="protein sequence ID" value="RDX91846.1"/>
    <property type="molecule type" value="Genomic_DNA"/>
</dbReference>
<sequence>MDLDRIFSSPTSPPIYKKKSNPEWCRGSNFMSIFDAVNGQTGLNDLQSVHHQIRMKEGVERKTTFKTKLKLQGGQEDLNEELTLELEEPVTRGRLKRIEEEVKYKLATLKGQEEDQERLVLGLRRFLRVRTWENRWKNEAKSGGAIPQNLDT</sequence>
<dbReference type="Proteomes" id="UP000257109">
    <property type="component" value="Unassembled WGS sequence"/>
</dbReference>
<proteinExistence type="predicted"/>
<keyword evidence="2" id="KW-1185">Reference proteome</keyword>
<feature type="non-terminal residue" evidence="1">
    <location>
        <position position="1"/>
    </location>
</feature>
<comment type="caution">
    <text evidence="1">The sequence shown here is derived from an EMBL/GenBank/DDBJ whole genome shotgun (WGS) entry which is preliminary data.</text>
</comment>
<gene>
    <name evidence="1" type="ORF">CR513_26118</name>
</gene>
<organism evidence="1 2">
    <name type="scientific">Mucuna pruriens</name>
    <name type="common">Velvet bean</name>
    <name type="synonym">Dolichos pruriens</name>
    <dbReference type="NCBI Taxonomy" id="157652"/>
    <lineage>
        <taxon>Eukaryota</taxon>
        <taxon>Viridiplantae</taxon>
        <taxon>Streptophyta</taxon>
        <taxon>Embryophyta</taxon>
        <taxon>Tracheophyta</taxon>
        <taxon>Spermatophyta</taxon>
        <taxon>Magnoliopsida</taxon>
        <taxon>eudicotyledons</taxon>
        <taxon>Gunneridae</taxon>
        <taxon>Pentapetalae</taxon>
        <taxon>rosids</taxon>
        <taxon>fabids</taxon>
        <taxon>Fabales</taxon>
        <taxon>Fabaceae</taxon>
        <taxon>Papilionoideae</taxon>
        <taxon>50 kb inversion clade</taxon>
        <taxon>NPAAA clade</taxon>
        <taxon>indigoferoid/millettioid clade</taxon>
        <taxon>Phaseoleae</taxon>
        <taxon>Mucuna</taxon>
    </lineage>
</organism>
<reference evidence="1" key="1">
    <citation type="submission" date="2018-05" db="EMBL/GenBank/DDBJ databases">
        <title>Draft genome of Mucuna pruriens seed.</title>
        <authorList>
            <person name="Nnadi N.E."/>
            <person name="Vos R."/>
            <person name="Hasami M.H."/>
            <person name="Devisetty U.K."/>
            <person name="Aguiy J.C."/>
        </authorList>
    </citation>
    <scope>NUCLEOTIDE SEQUENCE [LARGE SCALE GENOMIC DNA]</scope>
    <source>
        <strain evidence="1">JCA_2017</strain>
    </source>
</reference>
<dbReference type="AlphaFoldDB" id="A0A371GMV0"/>
<protein>
    <submittedName>
        <fullName evidence="1">Uncharacterized protein</fullName>
    </submittedName>
</protein>